<dbReference type="Proteomes" id="UP000823399">
    <property type="component" value="Unassembled WGS sequence"/>
</dbReference>
<comment type="caution">
    <text evidence="2">The sequence shown here is derived from an EMBL/GenBank/DDBJ whole genome shotgun (WGS) entry which is preliminary data.</text>
</comment>
<reference evidence="2" key="1">
    <citation type="journal article" date="2020" name="New Phytol.">
        <title>Comparative genomics reveals dynamic genome evolution in host specialist ectomycorrhizal fungi.</title>
        <authorList>
            <person name="Lofgren L.A."/>
            <person name="Nguyen N.H."/>
            <person name="Vilgalys R."/>
            <person name="Ruytinx J."/>
            <person name="Liao H.L."/>
            <person name="Branco S."/>
            <person name="Kuo A."/>
            <person name="LaButti K."/>
            <person name="Lipzen A."/>
            <person name="Andreopoulos W."/>
            <person name="Pangilinan J."/>
            <person name="Riley R."/>
            <person name="Hundley H."/>
            <person name="Na H."/>
            <person name="Barry K."/>
            <person name="Grigoriev I.V."/>
            <person name="Stajich J.E."/>
            <person name="Kennedy P.G."/>
        </authorList>
    </citation>
    <scope>NUCLEOTIDE SEQUENCE</scope>
    <source>
        <strain evidence="2">FC423</strain>
    </source>
</reference>
<organism evidence="2 3">
    <name type="scientific">Suillus discolor</name>
    <dbReference type="NCBI Taxonomy" id="1912936"/>
    <lineage>
        <taxon>Eukaryota</taxon>
        <taxon>Fungi</taxon>
        <taxon>Dikarya</taxon>
        <taxon>Basidiomycota</taxon>
        <taxon>Agaricomycotina</taxon>
        <taxon>Agaricomycetes</taxon>
        <taxon>Agaricomycetidae</taxon>
        <taxon>Boletales</taxon>
        <taxon>Suillineae</taxon>
        <taxon>Suillaceae</taxon>
        <taxon>Suillus</taxon>
    </lineage>
</organism>
<feature type="compositionally biased region" description="Basic and acidic residues" evidence="1">
    <location>
        <begin position="39"/>
        <end position="49"/>
    </location>
</feature>
<evidence type="ECO:0000313" key="2">
    <source>
        <dbReference type="EMBL" id="KAG2092297.1"/>
    </source>
</evidence>
<accession>A0A9P7EWL2</accession>
<sequence>MPSKSLTFLQQSTTNGQGCFYERSPAWRSQPTVLVPVELKHAAGKEHSPDAGTFKQGSRPSASLLRSSKSCTSGESISSLEPKLRLLLKSKSPKPLALGPKDDFCQHIIATIWKGGKGPEHEGEDDKDDKDKHNLGIPDMLVQCETQDAEFHPLWPFEISFSQSSEAAEAKIQLFADKNPHVEGGTHFHIAEAQTHMLPSDEWVMEQELNKKKVGHIKQVTITMWLRPPNGRLRTTNRKAQYYASMVLFPQQDTAGLQNIQHLFRCTLQRVCDSMVWHLEGEHPPHRNDPHVALIKPLKQWTVPDTVVWDACVDGLETAVKQTAFRRYHKWHENFLKCTIDEVEDAEDARAANSNKQGRRH</sequence>
<dbReference type="AlphaFoldDB" id="A0A9P7EWL2"/>
<proteinExistence type="predicted"/>
<feature type="region of interest" description="Disordered" evidence="1">
    <location>
        <begin position="39"/>
        <end position="76"/>
    </location>
</feature>
<dbReference type="OrthoDB" id="2684173at2759"/>
<evidence type="ECO:0000256" key="1">
    <source>
        <dbReference type="SAM" id="MobiDB-lite"/>
    </source>
</evidence>
<dbReference type="EMBL" id="JABBWM010000091">
    <property type="protein sequence ID" value="KAG2092297.1"/>
    <property type="molecule type" value="Genomic_DNA"/>
</dbReference>
<dbReference type="RefSeq" id="XP_041286822.1">
    <property type="nucleotide sequence ID" value="XM_041434308.1"/>
</dbReference>
<dbReference type="GeneID" id="64696567"/>
<gene>
    <name evidence="2" type="ORF">F5147DRAFT_657709</name>
</gene>
<evidence type="ECO:0000313" key="3">
    <source>
        <dbReference type="Proteomes" id="UP000823399"/>
    </source>
</evidence>
<keyword evidence="3" id="KW-1185">Reference proteome</keyword>
<name>A0A9P7EWL2_9AGAM</name>
<feature type="compositionally biased region" description="Polar residues" evidence="1">
    <location>
        <begin position="55"/>
        <end position="76"/>
    </location>
</feature>
<protein>
    <submittedName>
        <fullName evidence="2">Uncharacterized protein</fullName>
    </submittedName>
</protein>